<dbReference type="EMBL" id="GL349436">
    <property type="protein sequence ID" value="KNC52244.1"/>
    <property type="molecule type" value="Genomic_DNA"/>
</dbReference>
<keyword evidence="8" id="KW-1185">Reference proteome</keyword>
<sequence length="139" mass="14642">MRLGIDWIAVVAVVVAVGYLYVLPALPLAAGPAPPRAAVSYDDDDSGAYDADWVDSTPPPPPPGKCETRPVAPEELLEHATADDLWLVFDGMVVDVTDFLARHPGGPSILAAYAVRDVADIVDAESSFAALALALHRLP</sequence>
<evidence type="ECO:0000256" key="5">
    <source>
        <dbReference type="SAM" id="MobiDB-lite"/>
    </source>
</evidence>
<keyword evidence="2 4" id="KW-0479">Metal-binding</keyword>
<keyword evidence="4" id="KW-1133">Transmembrane helix</keyword>
<comment type="similarity">
    <text evidence="4">Belongs to the cytochrome b5 family.</text>
</comment>
<evidence type="ECO:0000256" key="1">
    <source>
        <dbReference type="ARBA" id="ARBA00022617"/>
    </source>
</evidence>
<organism evidence="7 8">
    <name type="scientific">Thecamonas trahens ATCC 50062</name>
    <dbReference type="NCBI Taxonomy" id="461836"/>
    <lineage>
        <taxon>Eukaryota</taxon>
        <taxon>Apusozoa</taxon>
        <taxon>Apusomonadida</taxon>
        <taxon>Apusomonadidae</taxon>
        <taxon>Thecamonas</taxon>
    </lineage>
</organism>
<keyword evidence="4" id="KW-0472">Membrane</keyword>
<dbReference type="PANTHER" id="PTHR46237">
    <property type="entry name" value="CYTOCHROME B5 REDUCTASE 4 FAMILY MEMBER"/>
    <property type="match status" value="1"/>
</dbReference>
<feature type="transmembrane region" description="Helical" evidence="4">
    <location>
        <begin position="7"/>
        <end position="26"/>
    </location>
</feature>
<feature type="domain" description="Cytochrome b5 heme-binding" evidence="6">
    <location>
        <begin position="68"/>
        <end position="139"/>
    </location>
</feature>
<dbReference type="GeneID" id="25560843"/>
<dbReference type="SUPFAM" id="SSF55856">
    <property type="entry name" value="Cytochrome b5-like heme/steroid binding domain"/>
    <property type="match status" value="1"/>
</dbReference>
<evidence type="ECO:0000256" key="3">
    <source>
        <dbReference type="ARBA" id="ARBA00023004"/>
    </source>
</evidence>
<dbReference type="PROSITE" id="PS50255">
    <property type="entry name" value="CYTOCHROME_B5_2"/>
    <property type="match status" value="1"/>
</dbReference>
<dbReference type="InterPro" id="IPR051872">
    <property type="entry name" value="Cytochrome_b5/Flavoprotein_Rdt"/>
</dbReference>
<dbReference type="STRING" id="461836.A0A0L0DIN0"/>
<dbReference type="Pfam" id="PF00173">
    <property type="entry name" value="Cyt-b5"/>
    <property type="match status" value="1"/>
</dbReference>
<evidence type="ECO:0000313" key="8">
    <source>
        <dbReference type="Proteomes" id="UP000054408"/>
    </source>
</evidence>
<dbReference type="InterPro" id="IPR036400">
    <property type="entry name" value="Cyt_B5-like_heme/steroid_sf"/>
</dbReference>
<keyword evidence="4" id="KW-0812">Transmembrane</keyword>
<dbReference type="InterPro" id="IPR018506">
    <property type="entry name" value="Cyt_B5_heme-BS"/>
</dbReference>
<dbReference type="GO" id="GO:0005737">
    <property type="term" value="C:cytoplasm"/>
    <property type="evidence" value="ECO:0007669"/>
    <property type="project" value="TreeGrafter"/>
</dbReference>
<dbReference type="GO" id="GO:0046872">
    <property type="term" value="F:metal ion binding"/>
    <property type="evidence" value="ECO:0007669"/>
    <property type="project" value="UniProtKB-UniRule"/>
</dbReference>
<feature type="region of interest" description="Disordered" evidence="5">
    <location>
        <begin position="32"/>
        <end position="69"/>
    </location>
</feature>
<dbReference type="Proteomes" id="UP000054408">
    <property type="component" value="Unassembled WGS sequence"/>
</dbReference>
<evidence type="ECO:0000256" key="4">
    <source>
        <dbReference type="RuleBase" id="RU362121"/>
    </source>
</evidence>
<name>A0A0L0DIN0_THETB</name>
<keyword evidence="3 4" id="KW-0408">Iron</keyword>
<evidence type="ECO:0000256" key="2">
    <source>
        <dbReference type="ARBA" id="ARBA00022723"/>
    </source>
</evidence>
<dbReference type="AlphaFoldDB" id="A0A0L0DIN0"/>
<dbReference type="InterPro" id="IPR001199">
    <property type="entry name" value="Cyt_B5-like_heme/steroid-bd"/>
</dbReference>
<dbReference type="OrthoDB" id="260519at2759"/>
<proteinExistence type="inferred from homology"/>
<dbReference type="GO" id="GO:0004128">
    <property type="term" value="F:cytochrome-b5 reductase activity, acting on NAD(P)H"/>
    <property type="evidence" value="ECO:0007669"/>
    <property type="project" value="TreeGrafter"/>
</dbReference>
<dbReference type="RefSeq" id="XP_013762246.1">
    <property type="nucleotide sequence ID" value="XM_013906792.1"/>
</dbReference>
<dbReference type="SMART" id="SM01117">
    <property type="entry name" value="Cyt-b5"/>
    <property type="match status" value="1"/>
</dbReference>
<protein>
    <recommendedName>
        <fullName evidence="6">Cytochrome b5 heme-binding domain-containing protein</fullName>
    </recommendedName>
</protein>
<dbReference type="Gene3D" id="3.10.120.10">
    <property type="entry name" value="Cytochrome b5-like heme/steroid binding domain"/>
    <property type="match status" value="1"/>
</dbReference>
<dbReference type="GO" id="GO:0020037">
    <property type="term" value="F:heme binding"/>
    <property type="evidence" value="ECO:0007669"/>
    <property type="project" value="UniProtKB-UniRule"/>
</dbReference>
<keyword evidence="1 4" id="KW-0349">Heme</keyword>
<gene>
    <name evidence="7" type="ORF">AMSG_01073</name>
</gene>
<evidence type="ECO:0000313" key="7">
    <source>
        <dbReference type="EMBL" id="KNC52244.1"/>
    </source>
</evidence>
<evidence type="ECO:0000259" key="6">
    <source>
        <dbReference type="PROSITE" id="PS50255"/>
    </source>
</evidence>
<dbReference type="PROSITE" id="PS00191">
    <property type="entry name" value="CYTOCHROME_B5_1"/>
    <property type="match status" value="1"/>
</dbReference>
<accession>A0A0L0DIN0</accession>
<reference evidence="7 8" key="1">
    <citation type="submission" date="2010-05" db="EMBL/GenBank/DDBJ databases">
        <title>The Genome Sequence of Thecamonas trahens ATCC 50062.</title>
        <authorList>
            <consortium name="The Broad Institute Genome Sequencing Platform"/>
            <person name="Russ C."/>
            <person name="Cuomo C."/>
            <person name="Shea T."/>
            <person name="Young S.K."/>
            <person name="Zeng Q."/>
            <person name="Koehrsen M."/>
            <person name="Haas B."/>
            <person name="Borodovsky M."/>
            <person name="Guigo R."/>
            <person name="Alvarado L."/>
            <person name="Berlin A."/>
            <person name="Bochicchio J."/>
            <person name="Borenstein D."/>
            <person name="Chapman S."/>
            <person name="Chen Z."/>
            <person name="Freedman E."/>
            <person name="Gellesch M."/>
            <person name="Goldberg J."/>
            <person name="Griggs A."/>
            <person name="Gujja S."/>
            <person name="Heilman E."/>
            <person name="Heiman D."/>
            <person name="Hepburn T."/>
            <person name="Howarth C."/>
            <person name="Jen D."/>
            <person name="Larson L."/>
            <person name="Mehta T."/>
            <person name="Park D."/>
            <person name="Pearson M."/>
            <person name="Roberts A."/>
            <person name="Saif S."/>
            <person name="Shenoy N."/>
            <person name="Sisk P."/>
            <person name="Stolte C."/>
            <person name="Sykes S."/>
            <person name="Thomson T."/>
            <person name="Walk T."/>
            <person name="White J."/>
            <person name="Yandava C."/>
            <person name="Burger G."/>
            <person name="Gray M.W."/>
            <person name="Holland P.W.H."/>
            <person name="King N."/>
            <person name="Lang F.B.F."/>
            <person name="Roger A.J."/>
            <person name="Ruiz-Trillo I."/>
            <person name="Lander E."/>
            <person name="Nusbaum C."/>
        </authorList>
    </citation>
    <scope>NUCLEOTIDE SEQUENCE [LARGE SCALE GENOMIC DNA]</scope>
    <source>
        <strain evidence="7 8">ATCC 50062</strain>
    </source>
</reference>
<dbReference type="PANTHER" id="PTHR46237:SF1">
    <property type="entry name" value="CYTOCHROME B5 REDUCTASE 4"/>
    <property type="match status" value="1"/>
</dbReference>